<protein>
    <submittedName>
        <fullName evidence="3">Uncharacterized protein</fullName>
    </submittedName>
</protein>
<name>A0A2T0M1R5_9PSEU</name>
<dbReference type="RefSeq" id="WP_106177611.1">
    <property type="nucleotide sequence ID" value="NZ_PVNH01000002.1"/>
</dbReference>
<accession>A0A2T0M1R5</accession>
<dbReference type="AlphaFoldDB" id="A0A2T0M1R5"/>
<evidence type="ECO:0000256" key="2">
    <source>
        <dbReference type="SAM" id="Phobius"/>
    </source>
</evidence>
<keyword evidence="2" id="KW-1133">Transmembrane helix</keyword>
<gene>
    <name evidence="3" type="ORF">B0I33_102663</name>
</gene>
<dbReference type="Proteomes" id="UP000238362">
    <property type="component" value="Unassembled WGS sequence"/>
</dbReference>
<dbReference type="EMBL" id="PVNH01000002">
    <property type="protein sequence ID" value="PRX50539.1"/>
    <property type="molecule type" value="Genomic_DNA"/>
</dbReference>
<evidence type="ECO:0000256" key="1">
    <source>
        <dbReference type="SAM" id="MobiDB-lite"/>
    </source>
</evidence>
<feature type="transmembrane region" description="Helical" evidence="2">
    <location>
        <begin position="144"/>
        <end position="165"/>
    </location>
</feature>
<comment type="caution">
    <text evidence="3">The sequence shown here is derived from an EMBL/GenBank/DDBJ whole genome shotgun (WGS) entry which is preliminary data.</text>
</comment>
<evidence type="ECO:0000313" key="3">
    <source>
        <dbReference type="EMBL" id="PRX50539.1"/>
    </source>
</evidence>
<keyword evidence="2" id="KW-0472">Membrane</keyword>
<evidence type="ECO:0000313" key="4">
    <source>
        <dbReference type="Proteomes" id="UP000238362"/>
    </source>
</evidence>
<proteinExistence type="predicted"/>
<keyword evidence="4" id="KW-1185">Reference proteome</keyword>
<feature type="region of interest" description="Disordered" evidence="1">
    <location>
        <begin position="1"/>
        <end position="141"/>
    </location>
</feature>
<feature type="compositionally biased region" description="Low complexity" evidence="1">
    <location>
        <begin position="80"/>
        <end position="95"/>
    </location>
</feature>
<keyword evidence="2" id="KW-0812">Transmembrane</keyword>
<feature type="compositionally biased region" description="Pro residues" evidence="1">
    <location>
        <begin position="96"/>
        <end position="106"/>
    </location>
</feature>
<reference evidence="3 4" key="1">
    <citation type="submission" date="2018-03" db="EMBL/GenBank/DDBJ databases">
        <title>Genomic Encyclopedia of Type Strains, Phase III (KMG-III): the genomes of soil and plant-associated and newly described type strains.</title>
        <authorList>
            <person name="Whitman W."/>
        </authorList>
    </citation>
    <scope>NUCLEOTIDE SEQUENCE [LARGE SCALE GENOMIC DNA]</scope>
    <source>
        <strain evidence="3 4">CGMCC 4.7125</strain>
    </source>
</reference>
<organism evidence="3 4">
    <name type="scientific">Prauserella shujinwangii</name>
    <dbReference type="NCBI Taxonomy" id="1453103"/>
    <lineage>
        <taxon>Bacteria</taxon>
        <taxon>Bacillati</taxon>
        <taxon>Actinomycetota</taxon>
        <taxon>Actinomycetes</taxon>
        <taxon>Pseudonocardiales</taxon>
        <taxon>Pseudonocardiaceae</taxon>
        <taxon>Prauserella</taxon>
    </lineage>
</organism>
<sequence length="177" mass="18262">MNGDGTQAPEPPRAYTDPLAGLAGSGRAEAGFATTGTDRDDALDVEIAEPVQPDPDVVRDMVNAALAEEEKAGKGGGSTGDAAEGPVEPGQSAVPAAPPQSGPPHPAWRAPGQLLPQVLRRRRKPAQQEAKPARPFLRKPSNGSAGVAVALVLLLVFVIVAIQFLSSLFESISGIFQ</sequence>
<dbReference type="OrthoDB" id="3556518at2"/>